<dbReference type="RefSeq" id="WP_006821727.1">
    <property type="nucleotide sequence ID" value="NZ_CP004350.1"/>
</dbReference>
<dbReference type="InterPro" id="IPR022742">
    <property type="entry name" value="Hydrolase_4"/>
</dbReference>
<reference evidence="3" key="1">
    <citation type="submission" date="2013-02" db="EMBL/GenBank/DDBJ databases">
        <title>The complete genome sequence of Corynebacterium casei LMG S-19264 (=DSM 44701).</title>
        <authorList>
            <person name="Ruckert C."/>
            <person name="Albersmeier A."/>
            <person name="Kalinowski J."/>
        </authorList>
    </citation>
    <scope>NUCLEOTIDE SEQUENCE [LARGE SCALE GENOMIC DNA]</scope>
    <source>
        <strain evidence="3">LMG S-19264</strain>
    </source>
</reference>
<dbReference type="Proteomes" id="UP000019226">
    <property type="component" value="Chromosome"/>
</dbReference>
<evidence type="ECO:0000259" key="1">
    <source>
        <dbReference type="Pfam" id="PF12146"/>
    </source>
</evidence>
<protein>
    <recommendedName>
        <fullName evidence="1">Serine aminopeptidase S33 domain-containing protein</fullName>
    </recommendedName>
</protein>
<dbReference type="EMBL" id="CP004350">
    <property type="protein sequence ID" value="AHI19801.1"/>
    <property type="molecule type" value="Genomic_DNA"/>
</dbReference>
<gene>
    <name evidence="2" type="ORF">CCASEI_06125</name>
</gene>
<dbReference type="GeneID" id="82877375"/>
<dbReference type="Gene3D" id="3.40.50.1820">
    <property type="entry name" value="alpha/beta hydrolase"/>
    <property type="match status" value="1"/>
</dbReference>
<dbReference type="InterPro" id="IPR029058">
    <property type="entry name" value="AB_hydrolase_fold"/>
</dbReference>
<dbReference type="SUPFAM" id="SSF53474">
    <property type="entry name" value="alpha/beta-Hydrolases"/>
    <property type="match status" value="1"/>
</dbReference>
<evidence type="ECO:0000313" key="2">
    <source>
        <dbReference type="EMBL" id="AHI19801.1"/>
    </source>
</evidence>
<dbReference type="Pfam" id="PF12146">
    <property type="entry name" value="Hydrolase_4"/>
    <property type="match status" value="1"/>
</dbReference>
<name>A0ABM5PPA5_9CORY</name>
<sequence>MNQLREWHPDFLGEDYQALTLPLGKDPDGAGQIQATLVRYKPEDANTEGRPALLWVHGMTDYFFQSHVAEYFHNQGYAFYAIDLRKCGRARQDGEPWHYVTDLEYYFTDLDAALETITEHHPSMTPIAHSTAGIIVPMWLNQLNSDKVPALILDSPWLDLMGFSQRQLRVIRPIINVAGKLLPRVKFPGGGLAAFGESIHADFYGEWNYDLAIKPLGGHRKYLGWLRAVLNSQHLIHTDQIDVGVPTLVLTSGRSHLGRPYSPATDTADAVIDVQQTQRWAPHLGKDVEIHTILGARHDVFLSLKPARDEAFAVTSAYLAQHVKK</sequence>
<accession>A0ABM5PPA5</accession>
<keyword evidence="3" id="KW-1185">Reference proteome</keyword>
<proteinExistence type="predicted"/>
<evidence type="ECO:0000313" key="3">
    <source>
        <dbReference type="Proteomes" id="UP000019226"/>
    </source>
</evidence>
<organism evidence="2 3">
    <name type="scientific">Corynebacterium casei LMG S-19264</name>
    <dbReference type="NCBI Taxonomy" id="1285583"/>
    <lineage>
        <taxon>Bacteria</taxon>
        <taxon>Bacillati</taxon>
        <taxon>Actinomycetota</taxon>
        <taxon>Actinomycetes</taxon>
        <taxon>Mycobacteriales</taxon>
        <taxon>Corynebacteriaceae</taxon>
        <taxon>Corynebacterium</taxon>
    </lineage>
</organism>
<feature type="domain" description="Serine aminopeptidase S33" evidence="1">
    <location>
        <begin position="50"/>
        <end position="301"/>
    </location>
</feature>